<proteinExistence type="predicted"/>
<evidence type="ECO:0000313" key="3">
    <source>
        <dbReference type="Proteomes" id="UP000184330"/>
    </source>
</evidence>
<dbReference type="EMBL" id="FJOG01000006">
    <property type="protein sequence ID" value="CZR55646.1"/>
    <property type="molecule type" value="Genomic_DNA"/>
</dbReference>
<organism evidence="2 3">
    <name type="scientific">Phialocephala subalpina</name>
    <dbReference type="NCBI Taxonomy" id="576137"/>
    <lineage>
        <taxon>Eukaryota</taxon>
        <taxon>Fungi</taxon>
        <taxon>Dikarya</taxon>
        <taxon>Ascomycota</taxon>
        <taxon>Pezizomycotina</taxon>
        <taxon>Leotiomycetes</taxon>
        <taxon>Helotiales</taxon>
        <taxon>Mollisiaceae</taxon>
        <taxon>Phialocephala</taxon>
        <taxon>Phialocephala fortinii species complex</taxon>
    </lineage>
</organism>
<dbReference type="AlphaFoldDB" id="A0A1L7WSA1"/>
<name>A0A1L7WSA1_9HELO</name>
<keyword evidence="3" id="KW-1185">Reference proteome</keyword>
<evidence type="ECO:0008006" key="4">
    <source>
        <dbReference type="Google" id="ProtNLM"/>
    </source>
</evidence>
<feature type="region of interest" description="Disordered" evidence="1">
    <location>
        <begin position="99"/>
        <end position="124"/>
    </location>
</feature>
<sequence>MTPCDKRPSGRVLGGIEGVLRVSESQKHVAIRNQLFFWFVIMFVVLQRLQAQQQAVSFMLDSPTHRRLKRMALVHFEATLESTLQNQLGSIAHDYSRNGQEAAAPAQSSQSIPASPNTSSPREPCKNVLELPLEMVRHIATFLPASSAAAFAPTSRATIKTLGTDSFKKLRIPDTQNLLSRLDALIQRSWNKFSVPCIERCCLNRERLMFLRLLDKDISDMVICFLCHKFHNPVITNAKSYTEGNCNYNHQQYDRAGGRRELKLYWA</sequence>
<dbReference type="OrthoDB" id="3766406at2759"/>
<feature type="compositionally biased region" description="Low complexity" evidence="1">
    <location>
        <begin position="100"/>
        <end position="116"/>
    </location>
</feature>
<dbReference type="Proteomes" id="UP000184330">
    <property type="component" value="Unassembled WGS sequence"/>
</dbReference>
<accession>A0A1L7WSA1</accession>
<gene>
    <name evidence="2" type="ORF">PAC_05534</name>
</gene>
<evidence type="ECO:0000256" key="1">
    <source>
        <dbReference type="SAM" id="MobiDB-lite"/>
    </source>
</evidence>
<protein>
    <recommendedName>
        <fullName evidence="4">F-box domain-containing protein</fullName>
    </recommendedName>
</protein>
<evidence type="ECO:0000313" key="2">
    <source>
        <dbReference type="EMBL" id="CZR55646.1"/>
    </source>
</evidence>
<reference evidence="2 3" key="1">
    <citation type="submission" date="2016-03" db="EMBL/GenBank/DDBJ databases">
        <authorList>
            <person name="Ploux O."/>
        </authorList>
    </citation>
    <scope>NUCLEOTIDE SEQUENCE [LARGE SCALE GENOMIC DNA]</scope>
    <source>
        <strain evidence="2 3">UAMH 11012</strain>
    </source>
</reference>